<keyword evidence="1" id="KW-1133">Transmembrane helix</keyword>
<gene>
    <name evidence="2" type="ORF">GCM10010448_62620</name>
</gene>
<sequence>MEKRSVPADDAHGDDGPKTFGEKLLAGAVVGGLTLFAVFPVGLIYLLILLGTAAVFPQAIELEGIAPVFWALLLLAPCVVLAMAITVPVRHLARASLRPSAAAGNVLDAACSWVTYFLVGLMLLAWTPGVHAHSMVPAVAVATAGVAVGLLAERLGIGRSSHAHEDKGR</sequence>
<accession>A0ABP6M4S0</accession>
<proteinExistence type="predicted"/>
<dbReference type="EMBL" id="BAAAUF010000073">
    <property type="protein sequence ID" value="GAA3071288.1"/>
    <property type="molecule type" value="Genomic_DNA"/>
</dbReference>
<dbReference type="RefSeq" id="WP_234515589.1">
    <property type="nucleotide sequence ID" value="NZ_BAAAUF010000073.1"/>
</dbReference>
<organism evidence="2 3">
    <name type="scientific">Streptomyces glomeratus</name>
    <dbReference type="NCBI Taxonomy" id="284452"/>
    <lineage>
        <taxon>Bacteria</taxon>
        <taxon>Bacillati</taxon>
        <taxon>Actinomycetota</taxon>
        <taxon>Actinomycetes</taxon>
        <taxon>Kitasatosporales</taxon>
        <taxon>Streptomycetaceae</taxon>
        <taxon>Streptomyces</taxon>
    </lineage>
</organism>
<protein>
    <recommendedName>
        <fullName evidence="4">DUF2975 domain-containing protein</fullName>
    </recommendedName>
</protein>
<feature type="transmembrane region" description="Helical" evidence="1">
    <location>
        <begin position="24"/>
        <end position="48"/>
    </location>
</feature>
<feature type="transmembrane region" description="Helical" evidence="1">
    <location>
        <begin position="101"/>
        <end position="126"/>
    </location>
</feature>
<reference evidence="3" key="1">
    <citation type="journal article" date="2019" name="Int. J. Syst. Evol. Microbiol.">
        <title>The Global Catalogue of Microorganisms (GCM) 10K type strain sequencing project: providing services to taxonomists for standard genome sequencing and annotation.</title>
        <authorList>
            <consortium name="The Broad Institute Genomics Platform"/>
            <consortium name="The Broad Institute Genome Sequencing Center for Infectious Disease"/>
            <person name="Wu L."/>
            <person name="Ma J."/>
        </authorList>
    </citation>
    <scope>NUCLEOTIDE SEQUENCE [LARGE SCALE GENOMIC DNA]</scope>
    <source>
        <strain evidence="3">JCM 9091</strain>
    </source>
</reference>
<feature type="transmembrane region" description="Helical" evidence="1">
    <location>
        <begin position="132"/>
        <end position="152"/>
    </location>
</feature>
<keyword evidence="1" id="KW-0472">Membrane</keyword>
<evidence type="ECO:0000256" key="1">
    <source>
        <dbReference type="SAM" id="Phobius"/>
    </source>
</evidence>
<comment type="caution">
    <text evidence="2">The sequence shown here is derived from an EMBL/GenBank/DDBJ whole genome shotgun (WGS) entry which is preliminary data.</text>
</comment>
<keyword evidence="1" id="KW-0812">Transmembrane</keyword>
<evidence type="ECO:0008006" key="4">
    <source>
        <dbReference type="Google" id="ProtNLM"/>
    </source>
</evidence>
<feature type="transmembrane region" description="Helical" evidence="1">
    <location>
        <begin position="68"/>
        <end position="89"/>
    </location>
</feature>
<dbReference type="Proteomes" id="UP001501532">
    <property type="component" value="Unassembled WGS sequence"/>
</dbReference>
<evidence type="ECO:0000313" key="3">
    <source>
        <dbReference type="Proteomes" id="UP001501532"/>
    </source>
</evidence>
<name>A0ABP6M4S0_9ACTN</name>
<evidence type="ECO:0000313" key="2">
    <source>
        <dbReference type="EMBL" id="GAA3071288.1"/>
    </source>
</evidence>
<keyword evidence="3" id="KW-1185">Reference proteome</keyword>